<keyword evidence="2" id="KW-1185">Reference proteome</keyword>
<reference evidence="1 2" key="1">
    <citation type="submission" date="2011-11" db="EMBL/GenBank/DDBJ databases">
        <title>The Noncontiguous Finished sequence of Saccharomonospora cyanea NA-134.</title>
        <authorList>
            <consortium name="US DOE Joint Genome Institute"/>
            <person name="Lucas S."/>
            <person name="Han J."/>
            <person name="Lapidus A."/>
            <person name="Cheng J.-F."/>
            <person name="Goodwin L."/>
            <person name="Pitluck S."/>
            <person name="Peters L."/>
            <person name="Ovchinnikova G."/>
            <person name="Lu M."/>
            <person name="Detter J.C."/>
            <person name="Han C."/>
            <person name="Tapia R."/>
            <person name="Land M."/>
            <person name="Hauser L."/>
            <person name="Kyrpides N."/>
            <person name="Ivanova N."/>
            <person name="Pagani I."/>
            <person name="Brambilla E.-M."/>
            <person name="Klenk H.-P."/>
            <person name="Woyke T."/>
        </authorList>
    </citation>
    <scope>NUCLEOTIDE SEQUENCE [LARGE SCALE GENOMIC DNA]</scope>
    <source>
        <strain evidence="1 2">NA-134</strain>
    </source>
</reference>
<dbReference type="STRING" id="882082.SaccyDRAFT_1658"/>
<sequence>MGGQAAAPRSVVRSTAEATVLTEGYTVRPST</sequence>
<proteinExistence type="predicted"/>
<organism evidence="1 2">
    <name type="scientific">Saccharomonospora cyanea NA-134</name>
    <dbReference type="NCBI Taxonomy" id="882082"/>
    <lineage>
        <taxon>Bacteria</taxon>
        <taxon>Bacillati</taxon>
        <taxon>Actinomycetota</taxon>
        <taxon>Actinomycetes</taxon>
        <taxon>Pseudonocardiales</taxon>
        <taxon>Pseudonocardiaceae</taxon>
        <taxon>Saccharomonospora</taxon>
    </lineage>
</organism>
<dbReference type="AlphaFoldDB" id="H5XGL7"/>
<evidence type="ECO:0000313" key="1">
    <source>
        <dbReference type="EMBL" id="EHR60556.1"/>
    </source>
</evidence>
<accession>H5XGL7</accession>
<name>H5XGL7_9PSEU</name>
<dbReference type="EMBL" id="CM001440">
    <property type="protein sequence ID" value="EHR60556.1"/>
    <property type="molecule type" value="Genomic_DNA"/>
</dbReference>
<gene>
    <name evidence="1" type="ORF">SaccyDRAFT_1658</name>
</gene>
<dbReference type="Proteomes" id="UP000002791">
    <property type="component" value="Chromosome"/>
</dbReference>
<protein>
    <submittedName>
        <fullName evidence="1">Uncharacterized protein</fullName>
    </submittedName>
</protein>
<dbReference type="HOGENOM" id="CLU_3398297_0_0_11"/>
<evidence type="ECO:0000313" key="2">
    <source>
        <dbReference type="Proteomes" id="UP000002791"/>
    </source>
</evidence>